<evidence type="ECO:0000313" key="4">
    <source>
        <dbReference type="EMBL" id="ALI30826.1"/>
    </source>
</evidence>
<dbReference type="InterPro" id="IPR036146">
    <property type="entry name" value="Cyclotide_sf"/>
</dbReference>
<dbReference type="PROSITE" id="PS51052">
    <property type="entry name" value="CYCLOTIDE"/>
    <property type="match status" value="1"/>
</dbReference>
<evidence type="ECO:0000256" key="2">
    <source>
        <dbReference type="ARBA" id="ARBA00023157"/>
    </source>
</evidence>
<dbReference type="InterPro" id="IPR005535">
    <property type="entry name" value="Cyclotide"/>
</dbReference>
<protein>
    <submittedName>
        <fullName evidence="4">Cyclotide</fullName>
    </submittedName>
</protein>
<feature type="chain" id="PRO_5006041336" evidence="3">
    <location>
        <begin position="23"/>
        <end position="163"/>
    </location>
</feature>
<evidence type="ECO:0000256" key="3">
    <source>
        <dbReference type="SAM" id="SignalP"/>
    </source>
</evidence>
<dbReference type="AlphaFoldDB" id="A0A0N9Y173"/>
<dbReference type="SUPFAM" id="SSF57038">
    <property type="entry name" value="Cyclotides"/>
    <property type="match status" value="1"/>
</dbReference>
<sequence length="163" mass="17237">MKKMVVTSLLVVVLVALPGAFASLETKDFITRGAYEDLVKRGKVVTTSKTIIANPILEEAFAEFSRKLGGEPVCGDSCVFFGCDDEGCTCGPWSLCYRNSLPESYNAVVVSTTDSGSEISFAKKGFTGLPGVPQTKDFITRGAESLVSSGAIQGSTMTKTIVS</sequence>
<reference evidence="4" key="1">
    <citation type="journal article" date="2015" name="J. Proteome Res.">
        <title>Peptidomics of Circular Cysteine-Rich Plant Peptides: Analysis of the Diversity of Cyclotides from Viola tricolor by Transcriptome and Proteome Mining.</title>
        <authorList>
            <person name="Hellinger R."/>
            <person name="Koehbach J."/>
            <person name="Soltis D.E."/>
            <person name="Carpenter E.J."/>
            <person name="Wong G.K."/>
            <person name="Gruber C.W."/>
        </authorList>
    </citation>
    <scope>NUCLEOTIDE SEQUENCE</scope>
    <source>
        <strain evidence="4">24</strain>
    </source>
</reference>
<keyword evidence="1" id="KW-0611">Plant defense</keyword>
<keyword evidence="2" id="KW-1015">Disulfide bond</keyword>
<feature type="signal peptide" evidence="3">
    <location>
        <begin position="1"/>
        <end position="22"/>
    </location>
</feature>
<accession>A0A0N9Y173</accession>
<dbReference type="EMBL" id="KT203806">
    <property type="protein sequence ID" value="ALI30826.1"/>
    <property type="molecule type" value="mRNA"/>
</dbReference>
<dbReference type="GO" id="GO:0006952">
    <property type="term" value="P:defense response"/>
    <property type="evidence" value="ECO:0007669"/>
    <property type="project" value="UniProtKB-KW"/>
</dbReference>
<proteinExistence type="evidence at transcript level"/>
<organism evidence="4">
    <name type="scientific">Viola tricolor</name>
    <dbReference type="NCBI Taxonomy" id="214053"/>
    <lineage>
        <taxon>Eukaryota</taxon>
        <taxon>Viridiplantae</taxon>
        <taxon>Streptophyta</taxon>
        <taxon>Embryophyta</taxon>
        <taxon>Tracheophyta</taxon>
        <taxon>Spermatophyta</taxon>
        <taxon>Magnoliopsida</taxon>
        <taxon>eudicotyledons</taxon>
        <taxon>Gunneridae</taxon>
        <taxon>Pentapetalae</taxon>
        <taxon>rosids</taxon>
        <taxon>fabids</taxon>
        <taxon>Malpighiales</taxon>
        <taxon>Violaceae</taxon>
        <taxon>Viola</taxon>
        <taxon>Viola subgen. Viola</taxon>
        <taxon>Viola sect. Melanium</taxon>
        <taxon>Viola subsect. Bracteolatae</taxon>
    </lineage>
</organism>
<evidence type="ECO:0000256" key="1">
    <source>
        <dbReference type="ARBA" id="ARBA00022821"/>
    </source>
</evidence>
<name>A0A0N9Y173_9ROSI</name>
<keyword evidence="3" id="KW-0732">Signal</keyword>